<dbReference type="GO" id="GO:0016339">
    <property type="term" value="P:calcium-dependent cell-cell adhesion via plasma membrane cell adhesion molecules"/>
    <property type="evidence" value="ECO:0007669"/>
    <property type="project" value="TreeGrafter"/>
</dbReference>
<evidence type="ECO:0000256" key="4">
    <source>
        <dbReference type="ARBA" id="ARBA00023136"/>
    </source>
</evidence>
<dbReference type="InterPro" id="IPR039808">
    <property type="entry name" value="Cadherin"/>
</dbReference>
<dbReference type="GO" id="GO:0005912">
    <property type="term" value="C:adherens junction"/>
    <property type="evidence" value="ECO:0007669"/>
    <property type="project" value="TreeGrafter"/>
</dbReference>
<dbReference type="InterPro" id="IPR002126">
    <property type="entry name" value="Cadherin-like_dom"/>
</dbReference>
<dbReference type="GO" id="GO:0016477">
    <property type="term" value="P:cell migration"/>
    <property type="evidence" value="ECO:0007669"/>
    <property type="project" value="TreeGrafter"/>
</dbReference>
<sequence length="594" mass="64090">MDLRPETVNHTGLSGESFFILKFFWAHVIILHSDVDKGDGKVKYVLSGEGATSIFTIDENTGDIHATKRLDREAQAYYTLQAQAVDRLTNLPVEPKSEFVVKVQDINDNEPKFLDGPYLAGVPEMSPLGTMVVQVAATDADDPTYGNSARVVYSIIHGQPYFSVEPKTGVIRTALPNMDRETRDQYVLVIQAKDMVGQMGGLSGTTSVTVTLTDVNDNPPRFTHSKSPLLESLPVQSVVARIKAADADIGSNAEMDYRIMDGDGLGMFNITTDEDTQEGVIILLKPLDFETKSSFSLRVEATNRNIDSNFLSLGPFSDTTSVKVTVEDVNEPPIFSAPLSKMVVSEDAKVGTSIGKVSAHDPDTSSSAIRYSIDRNTDLERYFNVDALSGVISTAKPLDREANSVHNLTIFAIESRIALITVLDINDNAPVFAIDYETILCENAMPGQVIQTISAVDKDEPLSGHRFYFALAAPVAGNLNFTLRDNKDNTASILTKRGGFRRQEQPVYRLPVLIVDSGSPALSSTNTLSVRVCDCNADGVALSCGAVAYTATGLSTGALLAILGCIITLLGKIHVISVSEVLKGVTCFCTASGL</sequence>
<dbReference type="GO" id="GO:0007043">
    <property type="term" value="P:cell-cell junction assembly"/>
    <property type="evidence" value="ECO:0007669"/>
    <property type="project" value="TreeGrafter"/>
</dbReference>
<dbReference type="GO" id="GO:0007156">
    <property type="term" value="P:homophilic cell adhesion via plasma membrane adhesion molecules"/>
    <property type="evidence" value="ECO:0007669"/>
    <property type="project" value="InterPro"/>
</dbReference>
<keyword evidence="3 5" id="KW-0106">Calcium</keyword>
<keyword evidence="4" id="KW-0472">Membrane</keyword>
<dbReference type="GO" id="GO:0016342">
    <property type="term" value="C:catenin complex"/>
    <property type="evidence" value="ECO:0007669"/>
    <property type="project" value="TreeGrafter"/>
</dbReference>
<dbReference type="FunFam" id="2.60.40.60:FF:000014">
    <property type="entry name" value="Cadherin 8"/>
    <property type="match status" value="1"/>
</dbReference>
<dbReference type="GO" id="GO:0000902">
    <property type="term" value="P:cell morphogenesis"/>
    <property type="evidence" value="ECO:0007669"/>
    <property type="project" value="TreeGrafter"/>
</dbReference>
<dbReference type="PROSITE" id="PS00232">
    <property type="entry name" value="CADHERIN_1"/>
    <property type="match status" value="2"/>
</dbReference>
<dbReference type="FunFam" id="2.60.40.60:FF:000008">
    <property type="entry name" value="Cadherin 24"/>
    <property type="match status" value="1"/>
</dbReference>
<dbReference type="PRINTS" id="PR00205">
    <property type="entry name" value="CADHERIN"/>
</dbReference>
<dbReference type="Gene3D" id="2.60.40.60">
    <property type="entry name" value="Cadherins"/>
    <property type="match status" value="5"/>
</dbReference>
<dbReference type="FunFam" id="2.60.40.60:FF:000009">
    <property type="entry name" value="Cadherin 24"/>
    <property type="match status" value="1"/>
</dbReference>
<evidence type="ECO:0000256" key="2">
    <source>
        <dbReference type="ARBA" id="ARBA00022737"/>
    </source>
</evidence>
<dbReference type="GO" id="GO:0034332">
    <property type="term" value="P:adherens junction organization"/>
    <property type="evidence" value="ECO:0007669"/>
    <property type="project" value="TreeGrafter"/>
</dbReference>
<dbReference type="Proteomes" id="UP000472264">
    <property type="component" value="Chromosome 20"/>
</dbReference>
<feature type="domain" description="Cadherin" evidence="6">
    <location>
        <begin position="114"/>
        <end position="222"/>
    </location>
</feature>
<accession>A0A665XAF2</accession>
<dbReference type="GO" id="GO:0044331">
    <property type="term" value="P:cell-cell adhesion mediated by cadherin"/>
    <property type="evidence" value="ECO:0007669"/>
    <property type="project" value="TreeGrafter"/>
</dbReference>
<gene>
    <name evidence="7" type="primary">cdh7a</name>
</gene>
<dbReference type="InterPro" id="IPR015919">
    <property type="entry name" value="Cadherin-like_sf"/>
</dbReference>
<evidence type="ECO:0000256" key="1">
    <source>
        <dbReference type="ARBA" id="ARBA00004370"/>
    </source>
</evidence>
<organism evidence="7 8">
    <name type="scientific">Echeneis naucrates</name>
    <name type="common">Live sharksucker</name>
    <dbReference type="NCBI Taxonomy" id="173247"/>
    <lineage>
        <taxon>Eukaryota</taxon>
        <taxon>Metazoa</taxon>
        <taxon>Chordata</taxon>
        <taxon>Craniata</taxon>
        <taxon>Vertebrata</taxon>
        <taxon>Euteleostomi</taxon>
        <taxon>Actinopterygii</taxon>
        <taxon>Neopterygii</taxon>
        <taxon>Teleostei</taxon>
        <taxon>Neoteleostei</taxon>
        <taxon>Acanthomorphata</taxon>
        <taxon>Carangaria</taxon>
        <taxon>Carangiformes</taxon>
        <taxon>Echeneidae</taxon>
        <taxon>Echeneis</taxon>
    </lineage>
</organism>
<evidence type="ECO:0000256" key="5">
    <source>
        <dbReference type="PROSITE-ProRule" id="PRU00043"/>
    </source>
</evidence>
<proteinExistence type="predicted"/>
<dbReference type="SUPFAM" id="SSF49313">
    <property type="entry name" value="Cadherin-like"/>
    <property type="match status" value="5"/>
</dbReference>
<evidence type="ECO:0000313" key="7">
    <source>
        <dbReference type="Ensembl" id="ENSENLP00000052821.1"/>
    </source>
</evidence>
<dbReference type="PANTHER" id="PTHR24027">
    <property type="entry name" value="CADHERIN-23"/>
    <property type="match status" value="1"/>
</dbReference>
<protein>
    <recommendedName>
        <fullName evidence="6">Cadherin domain-containing protein</fullName>
    </recommendedName>
</protein>
<dbReference type="CDD" id="cd11304">
    <property type="entry name" value="Cadherin_repeat"/>
    <property type="match status" value="5"/>
</dbReference>
<keyword evidence="8" id="KW-1185">Reference proteome</keyword>
<dbReference type="FunFam" id="2.60.40.60:FF:000017">
    <property type="entry name" value="Cadherin 24"/>
    <property type="match status" value="1"/>
</dbReference>
<dbReference type="GO" id="GO:0008013">
    <property type="term" value="F:beta-catenin binding"/>
    <property type="evidence" value="ECO:0007669"/>
    <property type="project" value="TreeGrafter"/>
</dbReference>
<dbReference type="Pfam" id="PF00028">
    <property type="entry name" value="Cadherin"/>
    <property type="match status" value="5"/>
</dbReference>
<feature type="domain" description="Cadherin" evidence="6">
    <location>
        <begin position="336"/>
        <end position="432"/>
    </location>
</feature>
<feature type="domain" description="Cadherin" evidence="6">
    <location>
        <begin position="231"/>
        <end position="335"/>
    </location>
</feature>
<feature type="domain" description="Cadherin" evidence="6">
    <location>
        <begin position="432"/>
        <end position="542"/>
    </location>
</feature>
<dbReference type="FunFam" id="2.60.40.60:FF:000373">
    <property type="entry name" value="Ventral neural cadherin"/>
    <property type="match status" value="1"/>
</dbReference>
<dbReference type="AlphaFoldDB" id="A0A665XAF2"/>
<dbReference type="SMART" id="SM00112">
    <property type="entry name" value="CA"/>
    <property type="match status" value="5"/>
</dbReference>
<dbReference type="InterPro" id="IPR020894">
    <property type="entry name" value="Cadherin_CS"/>
</dbReference>
<feature type="domain" description="Cadherin" evidence="6">
    <location>
        <begin position="33"/>
        <end position="113"/>
    </location>
</feature>
<name>A0A665XAF2_ECHNA</name>
<reference evidence="7" key="1">
    <citation type="submission" date="2021-04" db="EMBL/GenBank/DDBJ databases">
        <authorList>
            <consortium name="Wellcome Sanger Institute Data Sharing"/>
        </authorList>
    </citation>
    <scope>NUCLEOTIDE SEQUENCE [LARGE SCALE GENOMIC DNA]</scope>
</reference>
<dbReference type="GO" id="GO:0005509">
    <property type="term" value="F:calcium ion binding"/>
    <property type="evidence" value="ECO:0007669"/>
    <property type="project" value="UniProtKB-UniRule"/>
</dbReference>
<dbReference type="GO" id="GO:0045296">
    <property type="term" value="F:cadherin binding"/>
    <property type="evidence" value="ECO:0007669"/>
    <property type="project" value="TreeGrafter"/>
</dbReference>
<reference evidence="7" key="2">
    <citation type="submission" date="2025-08" db="UniProtKB">
        <authorList>
            <consortium name="Ensembl"/>
        </authorList>
    </citation>
    <scope>IDENTIFICATION</scope>
</reference>
<dbReference type="PROSITE" id="PS50268">
    <property type="entry name" value="CADHERIN_2"/>
    <property type="match status" value="5"/>
</dbReference>
<evidence type="ECO:0000256" key="3">
    <source>
        <dbReference type="ARBA" id="ARBA00022837"/>
    </source>
</evidence>
<evidence type="ECO:0000259" key="6">
    <source>
        <dbReference type="PROSITE" id="PS50268"/>
    </source>
</evidence>
<comment type="subcellular location">
    <subcellularLocation>
        <location evidence="1">Membrane</location>
    </subcellularLocation>
</comment>
<dbReference type="PANTHER" id="PTHR24027:SF91">
    <property type="entry name" value="CADHERIN-7"/>
    <property type="match status" value="1"/>
</dbReference>
<evidence type="ECO:0000313" key="8">
    <source>
        <dbReference type="Proteomes" id="UP000472264"/>
    </source>
</evidence>
<dbReference type="Ensembl" id="ENSENLT00000054091.1">
    <property type="protein sequence ID" value="ENSENLP00000052821.1"/>
    <property type="gene ID" value="ENSENLG00000021990.1"/>
</dbReference>
<reference evidence="7" key="3">
    <citation type="submission" date="2025-09" db="UniProtKB">
        <authorList>
            <consortium name="Ensembl"/>
        </authorList>
    </citation>
    <scope>IDENTIFICATION</scope>
</reference>
<keyword evidence="2" id="KW-0677">Repeat</keyword>